<dbReference type="Proteomes" id="UP000681722">
    <property type="component" value="Unassembled WGS sequence"/>
</dbReference>
<feature type="non-terminal residue" evidence="1">
    <location>
        <position position="1"/>
    </location>
</feature>
<dbReference type="SUPFAM" id="SSF63825">
    <property type="entry name" value="YWTD domain"/>
    <property type="match status" value="1"/>
</dbReference>
<dbReference type="Gene3D" id="2.120.10.30">
    <property type="entry name" value="TolB, C-terminal domain"/>
    <property type="match status" value="1"/>
</dbReference>
<evidence type="ECO:0000313" key="1">
    <source>
        <dbReference type="EMBL" id="CAF0988416.1"/>
    </source>
</evidence>
<sequence length="99" mass="10466">MDRSNYRVQRWTPNAVSGTVVAGGNGIANTLTQFGASYSIYVDVNMTVYISDYSYHRVVKWVSGAPNCTVVAGGNGAGSSLTQLYNPIGITVDPTTGNV</sequence>
<gene>
    <name evidence="1" type="ORF">GPM918_LOCUS13124</name>
    <name evidence="2" type="ORF">SRO942_LOCUS13124</name>
</gene>
<dbReference type="InterPro" id="IPR011042">
    <property type="entry name" value="6-blade_b-propeller_TolB-like"/>
</dbReference>
<name>A0A814FPI9_9BILA</name>
<evidence type="ECO:0000313" key="2">
    <source>
        <dbReference type="EMBL" id="CAF3760577.1"/>
    </source>
</evidence>
<dbReference type="EMBL" id="CAJNOQ010002969">
    <property type="protein sequence ID" value="CAF0988416.1"/>
    <property type="molecule type" value="Genomic_DNA"/>
</dbReference>
<proteinExistence type="predicted"/>
<evidence type="ECO:0000313" key="3">
    <source>
        <dbReference type="Proteomes" id="UP000663829"/>
    </source>
</evidence>
<organism evidence="1 3">
    <name type="scientific">Didymodactylos carnosus</name>
    <dbReference type="NCBI Taxonomy" id="1234261"/>
    <lineage>
        <taxon>Eukaryota</taxon>
        <taxon>Metazoa</taxon>
        <taxon>Spiralia</taxon>
        <taxon>Gnathifera</taxon>
        <taxon>Rotifera</taxon>
        <taxon>Eurotatoria</taxon>
        <taxon>Bdelloidea</taxon>
        <taxon>Philodinida</taxon>
        <taxon>Philodinidae</taxon>
        <taxon>Didymodactylos</taxon>
    </lineage>
</organism>
<protein>
    <submittedName>
        <fullName evidence="1">Uncharacterized protein</fullName>
    </submittedName>
</protein>
<accession>A0A814FPI9</accession>
<reference evidence="1" key="1">
    <citation type="submission" date="2021-02" db="EMBL/GenBank/DDBJ databases">
        <authorList>
            <person name="Nowell W R."/>
        </authorList>
    </citation>
    <scope>NUCLEOTIDE SEQUENCE</scope>
</reference>
<keyword evidence="3" id="KW-1185">Reference proteome</keyword>
<dbReference type="Proteomes" id="UP000663829">
    <property type="component" value="Unassembled WGS sequence"/>
</dbReference>
<dbReference type="AlphaFoldDB" id="A0A814FPI9"/>
<dbReference type="OrthoDB" id="10512105at2759"/>
<dbReference type="EMBL" id="CAJOBC010002969">
    <property type="protein sequence ID" value="CAF3760577.1"/>
    <property type="molecule type" value="Genomic_DNA"/>
</dbReference>
<comment type="caution">
    <text evidence="1">The sequence shown here is derived from an EMBL/GenBank/DDBJ whole genome shotgun (WGS) entry which is preliminary data.</text>
</comment>